<evidence type="ECO:0000256" key="1">
    <source>
        <dbReference type="SAM" id="Coils"/>
    </source>
</evidence>
<dbReference type="OrthoDB" id="305343at2759"/>
<feature type="region of interest" description="Disordered" evidence="2">
    <location>
        <begin position="1189"/>
        <end position="1208"/>
    </location>
</feature>
<evidence type="ECO:0000313" key="4">
    <source>
        <dbReference type="Proteomes" id="UP000009168"/>
    </source>
</evidence>
<dbReference type="KEGG" id="tet:TTHERM_00219280"/>
<reference evidence="4" key="1">
    <citation type="journal article" date="2006" name="PLoS Biol.">
        <title>Macronuclear genome sequence of the ciliate Tetrahymena thermophila, a model eukaryote.</title>
        <authorList>
            <person name="Eisen J.A."/>
            <person name="Coyne R.S."/>
            <person name="Wu M."/>
            <person name="Wu D."/>
            <person name="Thiagarajan M."/>
            <person name="Wortman J.R."/>
            <person name="Badger J.H."/>
            <person name="Ren Q."/>
            <person name="Amedeo P."/>
            <person name="Jones K.M."/>
            <person name="Tallon L.J."/>
            <person name="Delcher A.L."/>
            <person name="Salzberg S.L."/>
            <person name="Silva J.C."/>
            <person name="Haas B.J."/>
            <person name="Majoros W.H."/>
            <person name="Farzad M."/>
            <person name="Carlton J.M."/>
            <person name="Smith R.K. Jr."/>
            <person name="Garg J."/>
            <person name="Pearlman R.E."/>
            <person name="Karrer K.M."/>
            <person name="Sun L."/>
            <person name="Manning G."/>
            <person name="Elde N.C."/>
            <person name="Turkewitz A.P."/>
            <person name="Asai D.J."/>
            <person name="Wilkes D.E."/>
            <person name="Wang Y."/>
            <person name="Cai H."/>
            <person name="Collins K."/>
            <person name="Stewart B.A."/>
            <person name="Lee S.R."/>
            <person name="Wilamowska K."/>
            <person name="Weinberg Z."/>
            <person name="Ruzzo W.L."/>
            <person name="Wloga D."/>
            <person name="Gaertig J."/>
            <person name="Frankel J."/>
            <person name="Tsao C.-C."/>
            <person name="Gorovsky M.A."/>
            <person name="Keeling P.J."/>
            <person name="Waller R.F."/>
            <person name="Patron N.J."/>
            <person name="Cherry J.M."/>
            <person name="Stover N.A."/>
            <person name="Krieger C.J."/>
            <person name="del Toro C."/>
            <person name="Ryder H.F."/>
            <person name="Williamson S.C."/>
            <person name="Barbeau R.A."/>
            <person name="Hamilton E.P."/>
            <person name="Orias E."/>
        </authorList>
    </citation>
    <scope>NUCLEOTIDE SEQUENCE [LARGE SCALE GENOMIC DNA]</scope>
    <source>
        <strain evidence="4">SB210</strain>
    </source>
</reference>
<evidence type="ECO:0000313" key="3">
    <source>
        <dbReference type="EMBL" id="EAS00355.2"/>
    </source>
</evidence>
<feature type="compositionally biased region" description="Low complexity" evidence="2">
    <location>
        <begin position="1667"/>
        <end position="1678"/>
    </location>
</feature>
<feature type="compositionally biased region" description="Polar residues" evidence="2">
    <location>
        <begin position="1699"/>
        <end position="1711"/>
    </location>
</feature>
<dbReference type="GeneID" id="7837703"/>
<feature type="region of interest" description="Disordered" evidence="2">
    <location>
        <begin position="1380"/>
        <end position="1416"/>
    </location>
</feature>
<feature type="compositionally biased region" description="Basic and acidic residues" evidence="2">
    <location>
        <begin position="1380"/>
        <end position="1394"/>
    </location>
</feature>
<sequence length="1730" mass="204309">MQVDSGVYDWLKELKLVYGRVKQLQNQNIMISDEQAKLFQNGIQLGKLLTQITDNYNVINDVARLKNLQNPSTRVYNWNIIQNCLKQIDFKLEGEIKSLIVSGDNEMLSDLLKDLYKTFKLKPQLQLPNINQINQSFSHNNSSIRSINNENSMNYPIDYFENQFINNEELNDPSRVDISQIDINKRLSDCTSLLEFILVGLCKELNLKPKQAVGLLANNNKYLAVGLIKGMKTSFQPLCNWLQNVYVNIKTVLGFIEKEESDLFRFLDMIKPGLQSSSEQVALWSTRIISKVAFEVSNTDILPQTYQWFIRENGGLQSCILCLKRHKVIKMNVVQIITQIAKYNLSDLFIVQMRKLFEDIKEYIRYISLIFPNLMEMQNYKEELLSNRILDFWIEQSQKIADYDPIKNSASDRQAALQLLCDCWITYPRHITDNLQISIQILDLLKKGSRDFSQVLKFHSLQLLFVLLENFANQKNPSTALIYKKLTFSLIENSSDTNLREFILRNFAYTFKRFAQMPPDVLLDPFIKQIQLRSTNNIFTMNTCEVEFFTTISSHPGLNLKTAIQMTDMLSKMYLQDIIWSQSLFQSIKNLIDKFIENETFQEYTLKLSQASLNMIQNSYNQLLQQPGRFQQDYTTEQEQVIIEAQRRALIIELNKFILEREVPSLNKEIRDFVVKVQQDLLATGIQYKGIYQLLLFFGDPDQVIQKYKDDELAKQKDFEYNLFQMQQNQKSSTAHSDSNQKPQQYLRKNSNEIDWGDAFESSPRHPKINNYAYNNNSQLGADGSPSMRQYNTNTYGANRMDFQQFEQTNLQHMNQLQKTRDHNMPFDSVYEKDNKYSSILNKSRAHLSLERRKDEIDQIREKRENKSLLNDLDKFWKFQKEQQLKKETEQEVNKIHTKLNVAKQKQTDQYAQLVYQEKELDTIKSLNKYKIVKIEELEQRDIDSLDIVMKQYANTFKFVFSRYSNIHKMFNKKNDLFQEQKNTSELISFGDVWNCCKDFDLQKFVSRDDVLNIMKQVNSNPQYTFLKYSDFVQFIVQLSIFMFSQPPKDLRGQPLGNQLRELFQTMALYKKNKGVNPAIFENPECFAPNLDVMTIKSWNNRLLKDPNMPLPDNLKKVQEKQYYLNNNFDGNKIIGLSEGYILAYSVLQDILKENFNISIGENKMKIVNIVQARPKPIPSIVTLQKIIPNKQDPQTPQPPKKNNSMSVKDLRSLKQSNIYQSLWVEKYSQYGLPGLPKSRKAILNQAEKNRLQKEEEEIKKQQSLDRKMKQRIKEVELQKDVIEAFKAKKRQEELEKEQKKIQEMEKEKERYQRQRLQQIAMKNELNKKLEEKKILKMKQIQDQLEKQQELERKRREQIEANRQRVEYREGQVELRNMRKKIQDDEKYHKEQERQSSLQNKHKNINEIALQKEQDRRDRENEFKYLFEELQANPEIRKTLTENSRILSTLFSLYKNYQDIKIQNQKDTEQVDQLSYRGFYLICSHFKILPQIINSDEVSKMYNNCARNNYEGQYGIIYEQFEELLLRIAVKGRPVFDEIQKYDQEDPDNFGINYQEIVKREIQKLQQEKLERLKLKKKKQDKDKDKDKKKIQLDFVKDNVEQVSVHDIQNLKLTTADSLKGLILYLDLPQDKHALFQYVKNLQGENLDNRGQFNGNSSIYSRDPYQGTRGRNGSTSSSPIRERTSSLQLQKKYPKSKKYSNIQSKYKSSVQGDPFSNKNQQQRSNSQIPK</sequence>
<name>I7MKU9_TETTS</name>
<feature type="compositionally biased region" description="Low complexity" evidence="2">
    <location>
        <begin position="1716"/>
        <end position="1730"/>
    </location>
</feature>
<gene>
    <name evidence="3" type="ORF">TTHERM_00219280</name>
</gene>
<evidence type="ECO:0000256" key="2">
    <source>
        <dbReference type="SAM" id="MobiDB-lite"/>
    </source>
</evidence>
<dbReference type="RefSeq" id="XP_001020600.2">
    <property type="nucleotide sequence ID" value="XM_001020600.2"/>
</dbReference>
<feature type="region of interest" description="Disordered" evidence="2">
    <location>
        <begin position="1646"/>
        <end position="1730"/>
    </location>
</feature>
<dbReference type="eggNOG" id="ENOG502S9N0">
    <property type="taxonomic scope" value="Eukaryota"/>
</dbReference>
<keyword evidence="1" id="KW-0175">Coiled coil</keyword>
<dbReference type="STRING" id="312017.I7MKU9"/>
<proteinExistence type="predicted"/>
<accession>I7MKU9</accession>
<organism evidence="3 4">
    <name type="scientific">Tetrahymena thermophila (strain SB210)</name>
    <dbReference type="NCBI Taxonomy" id="312017"/>
    <lineage>
        <taxon>Eukaryota</taxon>
        <taxon>Sar</taxon>
        <taxon>Alveolata</taxon>
        <taxon>Ciliophora</taxon>
        <taxon>Intramacronucleata</taxon>
        <taxon>Oligohymenophorea</taxon>
        <taxon>Hymenostomatida</taxon>
        <taxon>Tetrahymenina</taxon>
        <taxon>Tetrahymenidae</taxon>
        <taxon>Tetrahymena</taxon>
    </lineage>
</organism>
<dbReference type="Proteomes" id="UP000009168">
    <property type="component" value="Unassembled WGS sequence"/>
</dbReference>
<feature type="compositionally biased region" description="Polar residues" evidence="2">
    <location>
        <begin position="1646"/>
        <end position="1660"/>
    </location>
</feature>
<keyword evidence="4" id="KW-1185">Reference proteome</keyword>
<dbReference type="EMBL" id="GG662621">
    <property type="protein sequence ID" value="EAS00355.2"/>
    <property type="molecule type" value="Genomic_DNA"/>
</dbReference>
<protein>
    <submittedName>
        <fullName evidence="3">Uncharacterized protein</fullName>
    </submittedName>
</protein>
<feature type="region of interest" description="Disordered" evidence="2">
    <location>
        <begin position="751"/>
        <end position="773"/>
    </location>
</feature>
<dbReference type="InterPro" id="IPR016024">
    <property type="entry name" value="ARM-type_fold"/>
</dbReference>
<feature type="coiled-coil region" evidence="1">
    <location>
        <begin position="1558"/>
        <end position="1590"/>
    </location>
</feature>
<dbReference type="SUPFAM" id="SSF48371">
    <property type="entry name" value="ARM repeat"/>
    <property type="match status" value="1"/>
</dbReference>
<dbReference type="InParanoid" id="I7MKU9"/>